<evidence type="ECO:0000256" key="2">
    <source>
        <dbReference type="ARBA" id="ARBA00023008"/>
    </source>
</evidence>
<name>A0A432MF69_9BACT</name>
<organism evidence="6 7">
    <name type="scientific">Tautonia sociabilis</name>
    <dbReference type="NCBI Taxonomy" id="2080755"/>
    <lineage>
        <taxon>Bacteria</taxon>
        <taxon>Pseudomonadati</taxon>
        <taxon>Planctomycetota</taxon>
        <taxon>Planctomycetia</taxon>
        <taxon>Isosphaerales</taxon>
        <taxon>Isosphaeraceae</taxon>
        <taxon>Tautonia</taxon>
    </lineage>
</organism>
<evidence type="ECO:0000256" key="4">
    <source>
        <dbReference type="SAM" id="Phobius"/>
    </source>
</evidence>
<accession>A0A432MF69</accession>
<dbReference type="InterPro" id="IPR006122">
    <property type="entry name" value="HMA_Cu_ion-bd"/>
</dbReference>
<keyword evidence="1" id="KW-0479">Metal-binding</keyword>
<evidence type="ECO:0000259" key="5">
    <source>
        <dbReference type="PROSITE" id="PS50846"/>
    </source>
</evidence>
<dbReference type="InterPro" id="IPR017969">
    <property type="entry name" value="Heavy-metal-associated_CS"/>
</dbReference>
<reference evidence="6 7" key="2">
    <citation type="submission" date="2019-01" db="EMBL/GenBank/DDBJ databases">
        <title>Tautonia sociabilis, a novel thermotolerant planctomycete of Isosphaeraceae family, isolated from a 4000 m deep subterranean habitat.</title>
        <authorList>
            <person name="Kovaleva O.L."/>
            <person name="Elcheninov A.G."/>
            <person name="Van Heerden E."/>
            <person name="Toshchakov S.V."/>
            <person name="Novikov A."/>
            <person name="Bonch-Osmolovskaya E.A."/>
            <person name="Kublanov I.V."/>
        </authorList>
    </citation>
    <scope>NUCLEOTIDE SEQUENCE [LARGE SCALE GENOMIC DNA]</scope>
    <source>
        <strain evidence="6 7">GM2012</strain>
    </source>
</reference>
<feature type="region of interest" description="Disordered" evidence="3">
    <location>
        <begin position="205"/>
        <end position="229"/>
    </location>
</feature>
<evidence type="ECO:0000313" key="7">
    <source>
        <dbReference type="Proteomes" id="UP000280296"/>
    </source>
</evidence>
<keyword evidence="7" id="KW-1185">Reference proteome</keyword>
<protein>
    <recommendedName>
        <fullName evidence="5">HMA domain-containing protein</fullName>
    </recommendedName>
</protein>
<dbReference type="PANTHER" id="PTHR46594:SF4">
    <property type="entry name" value="P-TYPE CATION-TRANSPORTING ATPASE"/>
    <property type="match status" value="1"/>
</dbReference>
<feature type="domain" description="HMA" evidence="5">
    <location>
        <begin position="61"/>
        <end position="127"/>
    </location>
</feature>
<reference evidence="6 7" key="1">
    <citation type="submission" date="2018-12" db="EMBL/GenBank/DDBJ databases">
        <authorList>
            <person name="Toschakov S.V."/>
        </authorList>
    </citation>
    <scope>NUCLEOTIDE SEQUENCE [LARGE SCALE GENOMIC DNA]</scope>
    <source>
        <strain evidence="6 7">GM2012</strain>
    </source>
</reference>
<feature type="transmembrane region" description="Helical" evidence="4">
    <location>
        <begin position="15"/>
        <end position="36"/>
    </location>
</feature>
<dbReference type="PROSITE" id="PS01047">
    <property type="entry name" value="HMA_1"/>
    <property type="match status" value="2"/>
</dbReference>
<comment type="caution">
    <text evidence="6">The sequence shown here is derived from an EMBL/GenBank/DDBJ whole genome shotgun (WGS) entry which is preliminary data.</text>
</comment>
<dbReference type="Proteomes" id="UP000280296">
    <property type="component" value="Unassembled WGS sequence"/>
</dbReference>
<keyword evidence="2" id="KW-0186">Copper</keyword>
<evidence type="ECO:0000256" key="3">
    <source>
        <dbReference type="SAM" id="MobiDB-lite"/>
    </source>
</evidence>
<dbReference type="AlphaFoldDB" id="A0A432MF69"/>
<sequence>MADSELNDSPKRRPAWPGLGLACLVAVVAVAIYAVAWGPFRGVRGVSTAGAEPLISDGRLEAVTIPVEGMSCGACAARIKKTLKSSAGVASVEVSLERRSVLVRYLPEKTSPERMAAEITELGYKATVPAPAEPGASEPVATPAVDASAADPKERTTAFPVRGMACESCVETVENLLRSMPGVKAARVSLEEKEAEVRYVEGEVTPERLAEEVTAQGFESGPPRAEGAK</sequence>
<dbReference type="PROSITE" id="PS50846">
    <property type="entry name" value="HMA_2"/>
    <property type="match status" value="2"/>
</dbReference>
<keyword evidence="4" id="KW-1133">Transmembrane helix</keyword>
<dbReference type="EMBL" id="RYZH01000049">
    <property type="protein sequence ID" value="RUL84384.1"/>
    <property type="molecule type" value="Genomic_DNA"/>
</dbReference>
<feature type="region of interest" description="Disordered" evidence="3">
    <location>
        <begin position="131"/>
        <end position="152"/>
    </location>
</feature>
<keyword evidence="4" id="KW-0812">Transmembrane</keyword>
<dbReference type="FunFam" id="3.30.70.100:FF:000001">
    <property type="entry name" value="ATPase copper transporting beta"/>
    <property type="match status" value="2"/>
</dbReference>
<dbReference type="InterPro" id="IPR006121">
    <property type="entry name" value="HMA_dom"/>
</dbReference>
<dbReference type="InterPro" id="IPR036163">
    <property type="entry name" value="HMA_dom_sf"/>
</dbReference>
<evidence type="ECO:0000256" key="1">
    <source>
        <dbReference type="ARBA" id="ARBA00022723"/>
    </source>
</evidence>
<dbReference type="NCBIfam" id="TIGR00003">
    <property type="entry name" value="copper ion binding protein"/>
    <property type="match status" value="2"/>
</dbReference>
<dbReference type="Gene3D" id="3.30.70.100">
    <property type="match status" value="2"/>
</dbReference>
<dbReference type="SUPFAM" id="SSF55008">
    <property type="entry name" value="HMA, heavy metal-associated domain"/>
    <property type="match status" value="2"/>
</dbReference>
<feature type="domain" description="HMA" evidence="5">
    <location>
        <begin position="155"/>
        <end position="221"/>
    </location>
</feature>
<dbReference type="Pfam" id="PF00403">
    <property type="entry name" value="HMA"/>
    <property type="match status" value="2"/>
</dbReference>
<keyword evidence="4" id="KW-0472">Membrane</keyword>
<dbReference type="PANTHER" id="PTHR46594">
    <property type="entry name" value="P-TYPE CATION-TRANSPORTING ATPASE"/>
    <property type="match status" value="1"/>
</dbReference>
<evidence type="ECO:0000313" key="6">
    <source>
        <dbReference type="EMBL" id="RUL84384.1"/>
    </source>
</evidence>
<proteinExistence type="predicted"/>
<dbReference type="CDD" id="cd00371">
    <property type="entry name" value="HMA"/>
    <property type="match status" value="2"/>
</dbReference>
<gene>
    <name evidence="6" type="ORF">TsocGM_20440</name>
</gene>
<dbReference type="GO" id="GO:0005507">
    <property type="term" value="F:copper ion binding"/>
    <property type="evidence" value="ECO:0007669"/>
    <property type="project" value="InterPro"/>
</dbReference>